<evidence type="ECO:0000313" key="5">
    <source>
        <dbReference type="Proteomes" id="UP000240243"/>
    </source>
</evidence>
<dbReference type="InterPro" id="IPR029063">
    <property type="entry name" value="SAM-dependent_MTases_sf"/>
</dbReference>
<organism evidence="4 5">
    <name type="scientific">Zobellella endophytica</name>
    <dbReference type="NCBI Taxonomy" id="2116700"/>
    <lineage>
        <taxon>Bacteria</taxon>
        <taxon>Pseudomonadati</taxon>
        <taxon>Pseudomonadota</taxon>
        <taxon>Gammaproteobacteria</taxon>
        <taxon>Aeromonadales</taxon>
        <taxon>Aeromonadaceae</taxon>
        <taxon>Zobellella</taxon>
    </lineage>
</organism>
<keyword evidence="1 4" id="KW-0489">Methyltransferase</keyword>
<evidence type="ECO:0000313" key="4">
    <source>
        <dbReference type="EMBL" id="PSJ47641.1"/>
    </source>
</evidence>
<reference evidence="4 5" key="1">
    <citation type="submission" date="2018-03" db="EMBL/GenBank/DDBJ databases">
        <title>The draft genome of Zobellella sp. 59N8.</title>
        <authorList>
            <person name="Liu L."/>
            <person name="Li L."/>
            <person name="Zhang X."/>
            <person name="Liang L."/>
            <person name="Wang T."/>
        </authorList>
    </citation>
    <scope>NUCLEOTIDE SEQUENCE [LARGE SCALE GENOMIC DNA]</scope>
    <source>
        <strain evidence="4 5">59N8</strain>
    </source>
</reference>
<evidence type="ECO:0000256" key="3">
    <source>
        <dbReference type="ARBA" id="ARBA00022691"/>
    </source>
</evidence>
<dbReference type="Gene3D" id="3.40.50.150">
    <property type="entry name" value="Vaccinia Virus protein VP39"/>
    <property type="match status" value="1"/>
</dbReference>
<keyword evidence="5" id="KW-1185">Reference proteome</keyword>
<dbReference type="SUPFAM" id="SSF53335">
    <property type="entry name" value="S-adenosyl-L-methionine-dependent methyltransferases"/>
    <property type="match status" value="1"/>
</dbReference>
<dbReference type="GO" id="GO:0008171">
    <property type="term" value="F:O-methyltransferase activity"/>
    <property type="evidence" value="ECO:0007669"/>
    <property type="project" value="InterPro"/>
</dbReference>
<evidence type="ECO:0000256" key="2">
    <source>
        <dbReference type="ARBA" id="ARBA00022679"/>
    </source>
</evidence>
<name>A0A2P7RBP0_9GAMM</name>
<dbReference type="AlphaFoldDB" id="A0A2P7RBP0"/>
<proteinExistence type="predicted"/>
<dbReference type="EMBL" id="PXYG01000001">
    <property type="protein sequence ID" value="PSJ47641.1"/>
    <property type="molecule type" value="Genomic_DNA"/>
</dbReference>
<protein>
    <submittedName>
        <fullName evidence="4">Methyltransferase</fullName>
    </submittedName>
</protein>
<evidence type="ECO:0000256" key="1">
    <source>
        <dbReference type="ARBA" id="ARBA00022603"/>
    </source>
</evidence>
<dbReference type="RefSeq" id="WP_106728054.1">
    <property type="nucleotide sequence ID" value="NZ_PXYG01000001.1"/>
</dbReference>
<keyword evidence="2 4" id="KW-0808">Transferase</keyword>
<dbReference type="PROSITE" id="PS51682">
    <property type="entry name" value="SAM_OMT_I"/>
    <property type="match status" value="1"/>
</dbReference>
<sequence>MLNTLLTELERKGEQNDRQQSSKEQRYLNITRDTGEFLRVLVKATGARRVLEVGTSNGYSALWLASSLPPGGQLTTIELLPAKAEEAQRHFERAGLAGCITLLQGEAGALLAALPAGFDLIFLDADRARYVAMLDELLRLLRPGGLLVCDNAVSHRQELEAFVAALNARDGLSLSLVPVGKGELLVHKGE</sequence>
<dbReference type="InterPro" id="IPR002935">
    <property type="entry name" value="SAM_O-MeTrfase"/>
</dbReference>
<dbReference type="PANTHER" id="PTHR43167:SF1">
    <property type="entry name" value="PUTATIVE (AFU_ORTHOLOGUE AFUA_6G01830)-RELATED"/>
    <property type="match status" value="1"/>
</dbReference>
<comment type="caution">
    <text evidence="4">The sequence shown here is derived from an EMBL/GenBank/DDBJ whole genome shotgun (WGS) entry which is preliminary data.</text>
</comment>
<dbReference type="GO" id="GO:0032259">
    <property type="term" value="P:methylation"/>
    <property type="evidence" value="ECO:0007669"/>
    <property type="project" value="UniProtKB-KW"/>
</dbReference>
<dbReference type="Proteomes" id="UP000240243">
    <property type="component" value="Unassembled WGS sequence"/>
</dbReference>
<gene>
    <name evidence="4" type="ORF">C7H85_02075</name>
</gene>
<dbReference type="PANTHER" id="PTHR43167">
    <property type="entry name" value="PUTATIVE (AFU_ORTHOLOGUE AFUA_6G01830)-RELATED"/>
    <property type="match status" value="1"/>
</dbReference>
<keyword evidence="3" id="KW-0949">S-adenosyl-L-methionine</keyword>
<accession>A0A2P7RBP0</accession>
<dbReference type="OrthoDB" id="9799672at2"/>
<dbReference type="Pfam" id="PF01596">
    <property type="entry name" value="Methyltransf_3"/>
    <property type="match status" value="1"/>
</dbReference>